<reference evidence="2 3" key="1">
    <citation type="journal article" date="2020" name="Nat. Food">
        <title>A phased Vanilla planifolia genome enables genetic improvement of flavour and production.</title>
        <authorList>
            <person name="Hasing T."/>
            <person name="Tang H."/>
            <person name="Brym M."/>
            <person name="Khazi F."/>
            <person name="Huang T."/>
            <person name="Chambers A.H."/>
        </authorList>
    </citation>
    <scope>NUCLEOTIDE SEQUENCE [LARGE SCALE GENOMIC DNA]</scope>
    <source>
        <tissue evidence="2">Leaf</tissue>
    </source>
</reference>
<sequence>MPKKNGGSQKIADRSTVTPNKQRYDASKTQDPPRPTCKEDIFQQHFPMAAQAMQARIV</sequence>
<evidence type="ECO:0000313" key="2">
    <source>
        <dbReference type="EMBL" id="KAG0496076.1"/>
    </source>
</evidence>
<gene>
    <name evidence="2" type="ORF">HPP92_000767</name>
</gene>
<organism evidence="2 3">
    <name type="scientific">Vanilla planifolia</name>
    <name type="common">Vanilla</name>
    <dbReference type="NCBI Taxonomy" id="51239"/>
    <lineage>
        <taxon>Eukaryota</taxon>
        <taxon>Viridiplantae</taxon>
        <taxon>Streptophyta</taxon>
        <taxon>Embryophyta</taxon>
        <taxon>Tracheophyta</taxon>
        <taxon>Spermatophyta</taxon>
        <taxon>Magnoliopsida</taxon>
        <taxon>Liliopsida</taxon>
        <taxon>Asparagales</taxon>
        <taxon>Orchidaceae</taxon>
        <taxon>Vanilloideae</taxon>
        <taxon>Vanilleae</taxon>
        <taxon>Vanilla</taxon>
    </lineage>
</organism>
<feature type="region of interest" description="Disordered" evidence="1">
    <location>
        <begin position="1"/>
        <end position="38"/>
    </location>
</feature>
<proteinExistence type="predicted"/>
<protein>
    <submittedName>
        <fullName evidence="2">Uncharacterized protein</fullName>
    </submittedName>
</protein>
<dbReference type="AlphaFoldDB" id="A0A835VGY0"/>
<dbReference type="Proteomes" id="UP000636800">
    <property type="component" value="Chromosome 1"/>
</dbReference>
<name>A0A835VGY0_VANPL</name>
<keyword evidence="3" id="KW-1185">Reference proteome</keyword>
<dbReference type="EMBL" id="JADCNL010000001">
    <property type="protein sequence ID" value="KAG0496076.1"/>
    <property type="molecule type" value="Genomic_DNA"/>
</dbReference>
<dbReference type="OrthoDB" id="74835at2759"/>
<evidence type="ECO:0000256" key="1">
    <source>
        <dbReference type="SAM" id="MobiDB-lite"/>
    </source>
</evidence>
<comment type="caution">
    <text evidence="2">The sequence shown here is derived from an EMBL/GenBank/DDBJ whole genome shotgun (WGS) entry which is preliminary data.</text>
</comment>
<accession>A0A835VGY0</accession>
<evidence type="ECO:0000313" key="3">
    <source>
        <dbReference type="Proteomes" id="UP000636800"/>
    </source>
</evidence>